<dbReference type="GO" id="GO:0004497">
    <property type="term" value="F:monooxygenase activity"/>
    <property type="evidence" value="ECO:0007669"/>
    <property type="project" value="UniProtKB-KW"/>
</dbReference>
<dbReference type="InterPro" id="IPR047146">
    <property type="entry name" value="Cyt_P450_E_CYP52_fungi"/>
</dbReference>
<dbReference type="GO" id="GO:0020037">
    <property type="term" value="F:heme binding"/>
    <property type="evidence" value="ECO:0007669"/>
    <property type="project" value="InterPro"/>
</dbReference>
<dbReference type="InterPro" id="IPR001128">
    <property type="entry name" value="Cyt_P450"/>
</dbReference>
<evidence type="ECO:0000313" key="8">
    <source>
        <dbReference type="EMBL" id="KAK1759009.1"/>
    </source>
</evidence>
<dbReference type="AlphaFoldDB" id="A0AAJ0BIP7"/>
<accession>A0AAJ0BIP7</accession>
<dbReference type="GO" id="GO:0005506">
    <property type="term" value="F:iron ion binding"/>
    <property type="evidence" value="ECO:0007669"/>
    <property type="project" value="InterPro"/>
</dbReference>
<comment type="cofactor">
    <cofactor evidence="1">
        <name>heme</name>
        <dbReference type="ChEBI" id="CHEBI:30413"/>
    </cofactor>
</comment>
<comment type="caution">
    <text evidence="8">The sequence shown here is derived from an EMBL/GenBank/DDBJ whole genome shotgun (WGS) entry which is preliminary data.</text>
</comment>
<gene>
    <name evidence="8" type="ORF">QBC47DRAFT_356910</name>
</gene>
<evidence type="ECO:0000256" key="1">
    <source>
        <dbReference type="ARBA" id="ARBA00001971"/>
    </source>
</evidence>
<dbReference type="Proteomes" id="UP001239445">
    <property type="component" value="Unassembled WGS sequence"/>
</dbReference>
<evidence type="ECO:0000256" key="3">
    <source>
        <dbReference type="ARBA" id="ARBA00022617"/>
    </source>
</evidence>
<dbReference type="Gene3D" id="1.10.630.10">
    <property type="entry name" value="Cytochrome P450"/>
    <property type="match status" value="1"/>
</dbReference>
<evidence type="ECO:0000256" key="6">
    <source>
        <dbReference type="ARBA" id="ARBA00023004"/>
    </source>
</evidence>
<keyword evidence="3" id="KW-0349">Heme</keyword>
<evidence type="ECO:0000313" key="9">
    <source>
        <dbReference type="Proteomes" id="UP001239445"/>
    </source>
</evidence>
<proteinExistence type="inferred from homology"/>
<protein>
    <submittedName>
        <fullName evidence="8">Cytochrome P450</fullName>
    </submittedName>
</protein>
<dbReference type="PANTHER" id="PTHR24287">
    <property type="entry name" value="P450, PUTATIVE (EUROFUNG)-RELATED"/>
    <property type="match status" value="1"/>
</dbReference>
<evidence type="ECO:0000256" key="4">
    <source>
        <dbReference type="ARBA" id="ARBA00022723"/>
    </source>
</evidence>
<keyword evidence="6" id="KW-0408">Iron</keyword>
<evidence type="ECO:0000256" key="7">
    <source>
        <dbReference type="ARBA" id="ARBA00023033"/>
    </source>
</evidence>
<dbReference type="Pfam" id="PF00067">
    <property type="entry name" value="p450"/>
    <property type="match status" value="1"/>
</dbReference>
<reference evidence="8" key="1">
    <citation type="submission" date="2023-06" db="EMBL/GenBank/DDBJ databases">
        <title>Genome-scale phylogeny and comparative genomics of the fungal order Sordariales.</title>
        <authorList>
            <consortium name="Lawrence Berkeley National Laboratory"/>
            <person name="Hensen N."/>
            <person name="Bonometti L."/>
            <person name="Westerberg I."/>
            <person name="Brannstrom I.O."/>
            <person name="Guillou S."/>
            <person name="Cros-Aarteil S."/>
            <person name="Calhoun S."/>
            <person name="Haridas S."/>
            <person name="Kuo A."/>
            <person name="Mondo S."/>
            <person name="Pangilinan J."/>
            <person name="Riley R."/>
            <person name="Labutti K."/>
            <person name="Andreopoulos B."/>
            <person name="Lipzen A."/>
            <person name="Chen C."/>
            <person name="Yanf M."/>
            <person name="Daum C."/>
            <person name="Ng V."/>
            <person name="Clum A."/>
            <person name="Steindorff A."/>
            <person name="Ohm R."/>
            <person name="Martin F."/>
            <person name="Silar P."/>
            <person name="Natvig D."/>
            <person name="Lalanne C."/>
            <person name="Gautier V."/>
            <person name="Ament-Velasquez S.L."/>
            <person name="Kruys A."/>
            <person name="Hutchinson M.I."/>
            <person name="Powell A.J."/>
            <person name="Barry K."/>
            <person name="Miller A.N."/>
            <person name="Grigoriev I.V."/>
            <person name="Debuchy R."/>
            <person name="Gladieux P."/>
            <person name="Thoren M.H."/>
            <person name="Johannesson H."/>
        </authorList>
    </citation>
    <scope>NUCLEOTIDE SEQUENCE</scope>
    <source>
        <strain evidence="8">PSN4</strain>
    </source>
</reference>
<evidence type="ECO:0000256" key="5">
    <source>
        <dbReference type="ARBA" id="ARBA00023002"/>
    </source>
</evidence>
<organism evidence="8 9">
    <name type="scientific">Echria macrotheca</name>
    <dbReference type="NCBI Taxonomy" id="438768"/>
    <lineage>
        <taxon>Eukaryota</taxon>
        <taxon>Fungi</taxon>
        <taxon>Dikarya</taxon>
        <taxon>Ascomycota</taxon>
        <taxon>Pezizomycotina</taxon>
        <taxon>Sordariomycetes</taxon>
        <taxon>Sordariomycetidae</taxon>
        <taxon>Sordariales</taxon>
        <taxon>Schizotheciaceae</taxon>
        <taxon>Echria</taxon>
    </lineage>
</organism>
<dbReference type="InterPro" id="IPR036396">
    <property type="entry name" value="Cyt_P450_sf"/>
</dbReference>
<sequence>MGLAEGDRAYRKLCYKKRKLDNNNLTPESFKRRPDTDANKHNKLNQTMKSRHLHTIAIGGSIGAGLFVGTGSALRKVPPAESRALIYRLIRGLDMIALRIRVRRGSWCGSSSLGSTSATSTCWSDTSSTLLPLSTASTTPASWLSWSHLAIQTPTSRRITKPHGKEVDMTAIPAKDLLDKLPYMTAVINETLHVRVAPVIPLNERVAVRNTVLPRRGAPDGSIPVFVPEGRQVLIATYAMARREDIWGWDADEFRPERWGPGRVLIATYAMARREDLWNTDL</sequence>
<dbReference type="EMBL" id="MU839828">
    <property type="protein sequence ID" value="KAK1759009.1"/>
    <property type="molecule type" value="Genomic_DNA"/>
</dbReference>
<keyword evidence="5" id="KW-0560">Oxidoreductase</keyword>
<dbReference type="GO" id="GO:0016705">
    <property type="term" value="F:oxidoreductase activity, acting on paired donors, with incorporation or reduction of molecular oxygen"/>
    <property type="evidence" value="ECO:0007669"/>
    <property type="project" value="InterPro"/>
</dbReference>
<evidence type="ECO:0000256" key="2">
    <source>
        <dbReference type="ARBA" id="ARBA00010617"/>
    </source>
</evidence>
<keyword evidence="7" id="KW-0503">Monooxygenase</keyword>
<dbReference type="SUPFAM" id="SSF48264">
    <property type="entry name" value="Cytochrome P450"/>
    <property type="match status" value="1"/>
</dbReference>
<keyword evidence="4" id="KW-0479">Metal-binding</keyword>
<name>A0AAJ0BIP7_9PEZI</name>
<keyword evidence="9" id="KW-1185">Reference proteome</keyword>
<comment type="similarity">
    <text evidence="2">Belongs to the cytochrome P450 family.</text>
</comment>
<dbReference type="PANTHER" id="PTHR24287:SF1">
    <property type="entry name" value="P450, PUTATIVE (EUROFUNG)-RELATED"/>
    <property type="match status" value="1"/>
</dbReference>